<dbReference type="GO" id="GO:0031410">
    <property type="term" value="C:cytoplasmic vesicle"/>
    <property type="evidence" value="ECO:0007669"/>
    <property type="project" value="UniProtKB-KW"/>
</dbReference>
<evidence type="ECO:0000256" key="5">
    <source>
        <dbReference type="ARBA" id="ARBA00023329"/>
    </source>
</evidence>
<dbReference type="EMBL" id="QKKF02027900">
    <property type="protein sequence ID" value="RZF35642.1"/>
    <property type="molecule type" value="Genomic_DNA"/>
</dbReference>
<feature type="transmembrane region" description="Helical" evidence="6">
    <location>
        <begin position="6"/>
        <end position="33"/>
    </location>
</feature>
<dbReference type="SMR" id="A0A482WT90"/>
<dbReference type="Proteomes" id="UP000291343">
    <property type="component" value="Unassembled WGS sequence"/>
</dbReference>
<feature type="transmembrane region" description="Helical" evidence="6">
    <location>
        <begin position="45"/>
        <end position="64"/>
    </location>
</feature>
<evidence type="ECO:0000256" key="2">
    <source>
        <dbReference type="ARBA" id="ARBA00022824"/>
    </source>
</evidence>
<keyword evidence="9" id="KW-1185">Reference proteome</keyword>
<dbReference type="InterPro" id="IPR019013">
    <property type="entry name" value="Vma21"/>
</dbReference>
<evidence type="ECO:0008006" key="10">
    <source>
        <dbReference type="Google" id="ProtNLM"/>
    </source>
</evidence>
<evidence type="ECO:0000256" key="4">
    <source>
        <dbReference type="ARBA" id="ARBA00023136"/>
    </source>
</evidence>
<accession>A0A482WT90</accession>
<dbReference type="STRING" id="195883.A0A482WT90"/>
<dbReference type="GO" id="GO:0005789">
    <property type="term" value="C:endoplasmic reticulum membrane"/>
    <property type="evidence" value="ECO:0007669"/>
    <property type="project" value="TreeGrafter"/>
</dbReference>
<dbReference type="InParanoid" id="A0A482WT90"/>
<comment type="caution">
    <text evidence="8">The sequence shown here is derived from an EMBL/GenBank/DDBJ whole genome shotgun (WGS) entry which is preliminary data.</text>
</comment>
<protein>
    <recommendedName>
        <fullName evidence="10">Vacuolar ATPase assembly integral membrane protein VMA21 homolog</fullName>
    </recommendedName>
</protein>
<keyword evidence="5" id="KW-0968">Cytoplasmic vesicle</keyword>
<dbReference type="FunCoup" id="A0A482WT90">
    <property type="interactions" value="3"/>
</dbReference>
<evidence type="ECO:0000313" key="7">
    <source>
        <dbReference type="EMBL" id="RZF35642.1"/>
    </source>
</evidence>
<reference evidence="8 9" key="1">
    <citation type="journal article" date="2017" name="Gigascience">
        <title>Genome sequence of the small brown planthopper, Laodelphax striatellus.</title>
        <authorList>
            <person name="Zhu J."/>
            <person name="Jiang F."/>
            <person name="Wang X."/>
            <person name="Yang P."/>
            <person name="Bao Y."/>
            <person name="Zhao W."/>
            <person name="Wang W."/>
            <person name="Lu H."/>
            <person name="Wang Q."/>
            <person name="Cui N."/>
            <person name="Li J."/>
            <person name="Chen X."/>
            <person name="Luo L."/>
            <person name="Yu J."/>
            <person name="Kang L."/>
            <person name="Cui F."/>
        </authorList>
    </citation>
    <scope>NUCLEOTIDE SEQUENCE [LARGE SCALE GENOMIC DNA]</scope>
    <source>
        <strain evidence="8">Lst14</strain>
        <tissue evidence="8">Whole body</tissue>
    </source>
</reference>
<dbReference type="EMBL" id="QKKF02025505">
    <property type="protein sequence ID" value="RZF36819.1"/>
    <property type="molecule type" value="Genomic_DNA"/>
</dbReference>
<dbReference type="OrthoDB" id="435282at2759"/>
<keyword evidence="4 6" id="KW-0472">Membrane</keyword>
<keyword evidence="3 6" id="KW-1133">Transmembrane helix</keyword>
<evidence type="ECO:0000256" key="3">
    <source>
        <dbReference type="ARBA" id="ARBA00022989"/>
    </source>
</evidence>
<reference evidence="8" key="2">
    <citation type="submission" date="2019-02" db="EMBL/GenBank/DDBJ databases">
        <authorList>
            <person name="Zhu J."/>
            <person name="Jiang F."/>
            <person name="Wang X."/>
            <person name="Yang P."/>
            <person name="Bao Y."/>
            <person name="Zhao W."/>
            <person name="Wang W."/>
            <person name="Lu H."/>
            <person name="Wang Q."/>
            <person name="Cui N."/>
            <person name="Li J."/>
            <person name="Chen X."/>
            <person name="Luo L."/>
            <person name="Yu J."/>
            <person name="Kang L."/>
            <person name="Cui F."/>
        </authorList>
    </citation>
    <scope>NUCLEOTIDE SEQUENCE</scope>
    <source>
        <strain evidence="8">Lst14</strain>
        <tissue evidence="8">Whole body</tissue>
    </source>
</reference>
<evidence type="ECO:0000256" key="1">
    <source>
        <dbReference type="ARBA" id="ARBA00022692"/>
    </source>
</evidence>
<dbReference type="GO" id="GO:0070072">
    <property type="term" value="P:vacuolar proton-transporting V-type ATPase complex assembly"/>
    <property type="evidence" value="ECO:0007669"/>
    <property type="project" value="InterPro"/>
</dbReference>
<evidence type="ECO:0000256" key="6">
    <source>
        <dbReference type="SAM" id="Phobius"/>
    </source>
</evidence>
<dbReference type="AlphaFoldDB" id="A0A482WT90"/>
<name>A0A482WT90_LAOST</name>
<dbReference type="PANTHER" id="PTHR31792">
    <property type="entry name" value="VACUOLAR ATPASE ASSEMBLY INTEGRAL MEMBRANE PROTEIN VMA21"/>
    <property type="match status" value="1"/>
</dbReference>
<keyword evidence="2" id="KW-0256">Endoplasmic reticulum</keyword>
<organism evidence="8 9">
    <name type="scientific">Laodelphax striatellus</name>
    <name type="common">Small brown planthopper</name>
    <name type="synonym">Delphax striatella</name>
    <dbReference type="NCBI Taxonomy" id="195883"/>
    <lineage>
        <taxon>Eukaryota</taxon>
        <taxon>Metazoa</taxon>
        <taxon>Ecdysozoa</taxon>
        <taxon>Arthropoda</taxon>
        <taxon>Hexapoda</taxon>
        <taxon>Insecta</taxon>
        <taxon>Pterygota</taxon>
        <taxon>Neoptera</taxon>
        <taxon>Paraneoptera</taxon>
        <taxon>Hemiptera</taxon>
        <taxon>Auchenorrhyncha</taxon>
        <taxon>Fulgoroidea</taxon>
        <taxon>Delphacidae</taxon>
        <taxon>Criomorphinae</taxon>
        <taxon>Laodelphax</taxon>
    </lineage>
</organism>
<evidence type="ECO:0000313" key="9">
    <source>
        <dbReference type="Proteomes" id="UP000291343"/>
    </source>
</evidence>
<dbReference type="Pfam" id="PF09446">
    <property type="entry name" value="VMA21"/>
    <property type="match status" value="1"/>
</dbReference>
<evidence type="ECO:0000313" key="8">
    <source>
        <dbReference type="EMBL" id="RZF36819.1"/>
    </source>
</evidence>
<proteinExistence type="predicted"/>
<sequence>MSSTVVVLGWLLFFSMLMFSLPFITYFGVSRVLSDYGIEGFPNRAWSVFASVVSVNLIIALYAIKAWYEPDEPVPRGGGDSRKDQ</sequence>
<gene>
    <name evidence="7" type="ORF">LSTR_LSTR016601</name>
    <name evidence="8" type="ORF">LSTR_LSTR017499</name>
</gene>
<dbReference type="PANTHER" id="PTHR31792:SF3">
    <property type="entry name" value="VACUOLAR ATPASE ASSEMBLY INTEGRAL MEMBRANE PROTEIN VMA21"/>
    <property type="match status" value="1"/>
</dbReference>
<keyword evidence="1 6" id="KW-0812">Transmembrane</keyword>